<keyword evidence="2" id="KW-0805">Transcription regulation</keyword>
<dbReference type="InterPro" id="IPR036388">
    <property type="entry name" value="WH-like_DNA-bd_sf"/>
</dbReference>
<keyword evidence="4" id="KW-0804">Transcription</keyword>
<evidence type="ECO:0000256" key="2">
    <source>
        <dbReference type="ARBA" id="ARBA00023015"/>
    </source>
</evidence>
<evidence type="ECO:0000313" key="6">
    <source>
        <dbReference type="EMBL" id="MDQ0469557.1"/>
    </source>
</evidence>
<sequence>MRYTFRQLEYFIAAGETGSITLASERINISQPSISTAISHLEQELGVQLFVRHHAQGLSLTPAGRTLLREAKRVIEQAEALYTVASEAGDQVRGQLTVGCLVTLAPMVLPELTHSFTSAFPATQIRHAENNQERLLEGLRRAEIDIALTYDLQIPDGISFAPLASLPAHVVVGESHPFARQTAVSLRELAGEPLVMLDLPLSREYFLALFMKEGLEPTIAMRSAYPDVVRTMVANGYGYTLANVRPRSDLALDGRRVVRVRLAGEHRPMRIGTATLSQLAKSRLVTAFETHCRAFVSDAYIPGMVAPDTERRVRKG</sequence>
<reference evidence="6 7" key="1">
    <citation type="submission" date="2023-07" db="EMBL/GenBank/DDBJ databases">
        <title>Genomic Encyclopedia of Type Strains, Phase IV (KMG-IV): sequencing the most valuable type-strain genomes for metagenomic binning, comparative biology and taxonomic classification.</title>
        <authorList>
            <person name="Goeker M."/>
        </authorList>
    </citation>
    <scope>NUCLEOTIDE SEQUENCE [LARGE SCALE GENOMIC DNA]</scope>
    <source>
        <strain evidence="6 7">DSM 19619</strain>
    </source>
</reference>
<evidence type="ECO:0000259" key="5">
    <source>
        <dbReference type="PROSITE" id="PS50931"/>
    </source>
</evidence>
<dbReference type="Gene3D" id="1.10.10.10">
    <property type="entry name" value="Winged helix-like DNA-binding domain superfamily/Winged helix DNA-binding domain"/>
    <property type="match status" value="1"/>
</dbReference>
<dbReference type="InterPro" id="IPR000847">
    <property type="entry name" value="LysR_HTH_N"/>
</dbReference>
<proteinExistence type="inferred from homology"/>
<dbReference type="PANTHER" id="PTHR30346">
    <property type="entry name" value="TRANSCRIPTIONAL DUAL REGULATOR HCAR-RELATED"/>
    <property type="match status" value="1"/>
</dbReference>
<protein>
    <submittedName>
        <fullName evidence="6">DNA-binding transcriptional LysR family regulator</fullName>
    </submittedName>
</protein>
<organism evidence="6 7">
    <name type="scientific">Labrys wisconsinensis</name>
    <dbReference type="NCBI Taxonomy" id="425677"/>
    <lineage>
        <taxon>Bacteria</taxon>
        <taxon>Pseudomonadati</taxon>
        <taxon>Pseudomonadota</taxon>
        <taxon>Alphaproteobacteria</taxon>
        <taxon>Hyphomicrobiales</taxon>
        <taxon>Xanthobacteraceae</taxon>
        <taxon>Labrys</taxon>
    </lineage>
</organism>
<dbReference type="Gene3D" id="3.40.190.10">
    <property type="entry name" value="Periplasmic binding protein-like II"/>
    <property type="match status" value="2"/>
</dbReference>
<comment type="caution">
    <text evidence="6">The sequence shown here is derived from an EMBL/GenBank/DDBJ whole genome shotgun (WGS) entry which is preliminary data.</text>
</comment>
<dbReference type="InterPro" id="IPR005119">
    <property type="entry name" value="LysR_subst-bd"/>
</dbReference>
<dbReference type="PANTHER" id="PTHR30346:SF0">
    <property type="entry name" value="HCA OPERON TRANSCRIPTIONAL ACTIVATOR HCAR"/>
    <property type="match status" value="1"/>
</dbReference>
<dbReference type="InterPro" id="IPR036390">
    <property type="entry name" value="WH_DNA-bd_sf"/>
</dbReference>
<evidence type="ECO:0000256" key="1">
    <source>
        <dbReference type="ARBA" id="ARBA00009437"/>
    </source>
</evidence>
<accession>A0ABU0J5M8</accession>
<gene>
    <name evidence="6" type="ORF">QO011_002573</name>
</gene>
<evidence type="ECO:0000313" key="7">
    <source>
        <dbReference type="Proteomes" id="UP001242480"/>
    </source>
</evidence>
<dbReference type="Proteomes" id="UP001242480">
    <property type="component" value="Unassembled WGS sequence"/>
</dbReference>
<dbReference type="SUPFAM" id="SSF46785">
    <property type="entry name" value="Winged helix' DNA-binding domain"/>
    <property type="match status" value="1"/>
</dbReference>
<keyword evidence="3 6" id="KW-0238">DNA-binding</keyword>
<evidence type="ECO:0000256" key="3">
    <source>
        <dbReference type="ARBA" id="ARBA00023125"/>
    </source>
</evidence>
<feature type="domain" description="HTH lysR-type" evidence="5">
    <location>
        <begin position="1"/>
        <end position="61"/>
    </location>
</feature>
<comment type="similarity">
    <text evidence="1">Belongs to the LysR transcriptional regulatory family.</text>
</comment>
<dbReference type="PROSITE" id="PS50931">
    <property type="entry name" value="HTH_LYSR"/>
    <property type="match status" value="1"/>
</dbReference>
<dbReference type="Pfam" id="PF00126">
    <property type="entry name" value="HTH_1"/>
    <property type="match status" value="1"/>
</dbReference>
<dbReference type="EMBL" id="JAUSVX010000004">
    <property type="protein sequence ID" value="MDQ0469557.1"/>
    <property type="molecule type" value="Genomic_DNA"/>
</dbReference>
<dbReference type="CDD" id="cd08412">
    <property type="entry name" value="PBP2_PAO1_like"/>
    <property type="match status" value="1"/>
</dbReference>
<dbReference type="PRINTS" id="PR00039">
    <property type="entry name" value="HTHLYSR"/>
</dbReference>
<evidence type="ECO:0000256" key="4">
    <source>
        <dbReference type="ARBA" id="ARBA00023163"/>
    </source>
</evidence>
<keyword evidence="7" id="KW-1185">Reference proteome</keyword>
<dbReference type="RefSeq" id="WP_307272385.1">
    <property type="nucleotide sequence ID" value="NZ_JAUSVX010000004.1"/>
</dbReference>
<dbReference type="Pfam" id="PF03466">
    <property type="entry name" value="LysR_substrate"/>
    <property type="match status" value="1"/>
</dbReference>
<dbReference type="SUPFAM" id="SSF53850">
    <property type="entry name" value="Periplasmic binding protein-like II"/>
    <property type="match status" value="1"/>
</dbReference>
<dbReference type="GO" id="GO:0003677">
    <property type="term" value="F:DNA binding"/>
    <property type="evidence" value="ECO:0007669"/>
    <property type="project" value="UniProtKB-KW"/>
</dbReference>
<name>A0ABU0J5M8_9HYPH</name>